<name>G2PZI4_THET4</name>
<keyword evidence="2" id="KW-1185">Reference proteome</keyword>
<evidence type="ECO:0000313" key="1">
    <source>
        <dbReference type="EMBL" id="AEO55670.1"/>
    </source>
</evidence>
<dbReference type="OrthoDB" id="4590762at2759"/>
<accession>G2PZI4</accession>
<dbReference type="AlphaFoldDB" id="G2PZI4"/>
<dbReference type="GeneID" id="11512931"/>
<dbReference type="Proteomes" id="UP000007322">
    <property type="component" value="Chromosome 1"/>
</dbReference>
<dbReference type="eggNOG" id="ENOG502RIX6">
    <property type="taxonomic scope" value="Eukaryota"/>
</dbReference>
<dbReference type="OMA" id="HATIHYR"/>
<sequence length="193" mass="20872">MLALHAHTRLLIQLHATLYWTPESGLLRGQKLAPVVFAADVAAVATNEDDNDYDFDYECAYGYGSATGSAVDVFLRSVDASCLDRVRAMTRATAFRFDEPVHYEAERAFVWAGVGGGDGGGGGGGGSIPIRGLSAAELGRQVDMVRRRGYRDWVKVEMAVEISAGEELRRKGSEAGWAVGGLWDKWEGTGRVE</sequence>
<dbReference type="RefSeq" id="XP_003660915.1">
    <property type="nucleotide sequence ID" value="XM_003660867.1"/>
</dbReference>
<dbReference type="KEGG" id="mtm:MYCTH_89343"/>
<evidence type="ECO:0000313" key="2">
    <source>
        <dbReference type="Proteomes" id="UP000007322"/>
    </source>
</evidence>
<reference evidence="1 2" key="1">
    <citation type="journal article" date="2011" name="Nat. Biotechnol.">
        <title>Comparative genomic analysis of the thermophilic biomass-degrading fungi Myceliophthora thermophila and Thielavia terrestris.</title>
        <authorList>
            <person name="Berka R.M."/>
            <person name="Grigoriev I.V."/>
            <person name="Otillar R."/>
            <person name="Salamov A."/>
            <person name="Grimwood J."/>
            <person name="Reid I."/>
            <person name="Ishmael N."/>
            <person name="John T."/>
            <person name="Darmond C."/>
            <person name="Moisan M.-C."/>
            <person name="Henrissat B."/>
            <person name="Coutinho P.M."/>
            <person name="Lombard V."/>
            <person name="Natvig D.O."/>
            <person name="Lindquist E."/>
            <person name="Schmutz J."/>
            <person name="Lucas S."/>
            <person name="Harris P."/>
            <person name="Powlowski J."/>
            <person name="Bellemare A."/>
            <person name="Taylor D."/>
            <person name="Butler G."/>
            <person name="de Vries R.P."/>
            <person name="Allijn I.E."/>
            <person name="van den Brink J."/>
            <person name="Ushinsky S."/>
            <person name="Storms R."/>
            <person name="Powell A.J."/>
            <person name="Paulsen I.T."/>
            <person name="Elbourne L.D.H."/>
            <person name="Baker S.E."/>
            <person name="Magnuson J."/>
            <person name="LaBoissiere S."/>
            <person name="Clutterbuck A.J."/>
            <person name="Martinez D."/>
            <person name="Wogulis M."/>
            <person name="de Leon A.L."/>
            <person name="Rey M.W."/>
            <person name="Tsang A."/>
        </authorList>
    </citation>
    <scope>NUCLEOTIDE SEQUENCE [LARGE SCALE GENOMIC DNA]</scope>
    <source>
        <strain evidence="2">ATCC 42464 / BCRC 31852 / DSM 1799</strain>
    </source>
</reference>
<dbReference type="HOGENOM" id="CLU_089355_0_0_1"/>
<protein>
    <submittedName>
        <fullName evidence="1">Uncharacterized protein</fullName>
    </submittedName>
</protein>
<dbReference type="EMBL" id="CP003002">
    <property type="protein sequence ID" value="AEO55670.1"/>
    <property type="molecule type" value="Genomic_DNA"/>
</dbReference>
<organism evidence="1 2">
    <name type="scientific">Thermothelomyces thermophilus (strain ATCC 42464 / BCRC 31852 / DSM 1799)</name>
    <name type="common">Sporotrichum thermophile</name>
    <dbReference type="NCBI Taxonomy" id="573729"/>
    <lineage>
        <taxon>Eukaryota</taxon>
        <taxon>Fungi</taxon>
        <taxon>Dikarya</taxon>
        <taxon>Ascomycota</taxon>
        <taxon>Pezizomycotina</taxon>
        <taxon>Sordariomycetes</taxon>
        <taxon>Sordariomycetidae</taxon>
        <taxon>Sordariales</taxon>
        <taxon>Chaetomiaceae</taxon>
        <taxon>Thermothelomyces</taxon>
    </lineage>
</organism>
<gene>
    <name evidence="1" type="ORF">MYCTH_89343</name>
</gene>
<proteinExistence type="predicted"/>
<dbReference type="InParanoid" id="G2PZI4"/>
<dbReference type="STRING" id="573729.G2PZI4"/>
<dbReference type="VEuPathDB" id="FungiDB:MYCTH_89343"/>